<dbReference type="GeneID" id="77946372"/>
<accession>A0A879R368</accession>
<sequence length="463" mass="50031">MALNPFFLQGSPGEQRLVQDLINEQLKIYGVDVIYIPRKFVRKQTIIREIQSSKFDDNYAIEAYINNYDGYSGQGDILSKFGVNLKDELSLVISKERFEDFISPFLEASDNDEIILASRPREGDLVYFPLGQRIFEVKFVEHEVNFYQLGKLYMYELKCELFEYEDEVIDTTIDEIDSQIKDEGYITTLQLIGAGSTASATATLATGYIREIFLNNDGYGYTSTPIVAIGTAPAGGINAAAVAITTSKGGVRSVESIILTCAGAGYTTIPNITISGGNGIGAAATCSIETIQSGISTFTMVNFGNGYIVPPPVTISSPIGSGITASAVAIVGFGQTISSLRITNPGVGYTVAPSVTIAPPPVLSGIGTYIFNEEVFGSVSGTRGRVKSWDFDTKILKVSLVDNAATKEFYPGELLVGAASSAIYSVQSYDSWDQYDKYSENVEIENAAEGIVDFSESNPFGTF</sequence>
<dbReference type="Proteomes" id="UP000664915">
    <property type="component" value="Segment"/>
</dbReference>
<dbReference type="RefSeq" id="YP_010670177.1">
    <property type="nucleotide sequence ID" value="NC_070963.1"/>
</dbReference>
<evidence type="ECO:0000313" key="2">
    <source>
        <dbReference type="Proteomes" id="UP000664915"/>
    </source>
</evidence>
<dbReference type="KEGG" id="vg:77946372"/>
<reference evidence="1" key="1">
    <citation type="submission" date="2020-09" db="EMBL/GenBank/DDBJ databases">
        <authorList>
            <person name="Zhang D."/>
            <person name="Hatherill J.R."/>
            <person name="Ramirez J.F."/>
            <person name="Edinger B."/>
            <person name="Balarin R."/>
            <person name="Sullivan A."/>
            <person name="Humpal K.M."/>
            <person name="Guseva A."/>
            <person name="Butela K.A."/>
            <person name="Garlena R.A."/>
            <person name="Russell D.A."/>
            <person name="Pope W.H."/>
            <person name="Jacobs-Sera D."/>
            <person name="Hatfull G.F."/>
        </authorList>
    </citation>
    <scope>NUCLEOTIDE SEQUENCE</scope>
</reference>
<evidence type="ECO:0000313" key="1">
    <source>
        <dbReference type="EMBL" id="QPX48167.1"/>
    </source>
</evidence>
<dbReference type="Pfam" id="PF11649">
    <property type="entry name" value="T4_neck-protein"/>
    <property type="match status" value="1"/>
</dbReference>
<proteinExistence type="predicted"/>
<dbReference type="InterPro" id="IPR021674">
    <property type="entry name" value="Phage_T4_Gp14_neck-protein"/>
</dbReference>
<name>A0A879R368_9CAUD</name>
<keyword evidence="2" id="KW-1185">Reference proteome</keyword>
<dbReference type="EMBL" id="MW015081">
    <property type="protein sequence ID" value="QPX48167.1"/>
    <property type="molecule type" value="Genomic_DNA"/>
</dbReference>
<protein>
    <submittedName>
        <fullName evidence="1">Neck protein</fullName>
    </submittedName>
</protein>
<organism evidence="1 2">
    <name type="scientific">Synechococcus phage S-SRM01</name>
    <dbReference type="NCBI Taxonomy" id="2781608"/>
    <lineage>
        <taxon>Viruses</taxon>
        <taxon>Duplodnaviria</taxon>
        <taxon>Heunggongvirae</taxon>
        <taxon>Uroviricota</taxon>
        <taxon>Caudoviricetes</taxon>
        <taxon>Pantevenvirales</taxon>
        <taxon>Kyanoviridae</taxon>
        <taxon>Serangoonvirus</taxon>
        <taxon>Serangoonvirus essarone</taxon>
    </lineage>
</organism>